<dbReference type="InterPro" id="IPR020846">
    <property type="entry name" value="MFS_dom"/>
</dbReference>
<evidence type="ECO:0000256" key="2">
    <source>
        <dbReference type="ARBA" id="ARBA00022475"/>
    </source>
</evidence>
<dbReference type="Gene3D" id="1.20.1250.20">
    <property type="entry name" value="MFS general substrate transporter like domains"/>
    <property type="match status" value="1"/>
</dbReference>
<organism evidence="8 9">
    <name type="scientific">Spectribacter hydrogenoxidans</name>
    <dbReference type="NCBI Taxonomy" id="3075608"/>
    <lineage>
        <taxon>Bacteria</taxon>
        <taxon>Pseudomonadati</taxon>
        <taxon>Pseudomonadota</taxon>
        <taxon>Gammaproteobacteria</taxon>
        <taxon>Salinisphaerales</taxon>
        <taxon>Salinisphaeraceae</taxon>
        <taxon>Spectribacter</taxon>
    </lineage>
</organism>
<evidence type="ECO:0000256" key="5">
    <source>
        <dbReference type="ARBA" id="ARBA00023136"/>
    </source>
</evidence>
<dbReference type="Proteomes" id="UP001251857">
    <property type="component" value="Unassembled WGS sequence"/>
</dbReference>
<comment type="caution">
    <text evidence="8">The sequence shown here is derived from an EMBL/GenBank/DDBJ whole genome shotgun (WGS) entry which is preliminary data.</text>
</comment>
<sequence>MRAYVRFIGDNRRLLAFGVLLCGLSGSGQTFLIALFGPALRGEFDLGNAAFGSLYSAATLASGLLLLWAGALIDRMPLAQFTTLVMAGAGLGALLLAASPAWWVAGLALFLLRLCGQGLMTHLAQTSMARYFEAGRGKALGLAALGLPLGEAVFPLLVVTGNAMLGWRFTWLTIAVVLLAFLPLLLTLIRVPPAAANAAASTSADRTASSTPAWRRGDVLRDPRFYAVLATLLAPPFIVTGLFIHQASLAEAKGWTMAQLASSFVFYAGGHVVALLTAGPLVDRFRSAALLPVMLGPMAVALALLCAFDGVWLAPVYLALAGLTVGGAGTLFGAIWPRLYGVRHLGAIRAVAQASMVLATAMAPAAIGAVLDQGIAWQAITVAMLVFLATATGVAAAALRGAA</sequence>
<dbReference type="PANTHER" id="PTHR43124">
    <property type="entry name" value="PURINE EFFLUX PUMP PBUE"/>
    <property type="match status" value="1"/>
</dbReference>
<evidence type="ECO:0000313" key="9">
    <source>
        <dbReference type="Proteomes" id="UP001251857"/>
    </source>
</evidence>
<comment type="subcellular location">
    <subcellularLocation>
        <location evidence="1">Cell membrane</location>
        <topology evidence="1">Multi-pass membrane protein</topology>
    </subcellularLocation>
</comment>
<dbReference type="SUPFAM" id="SSF103473">
    <property type="entry name" value="MFS general substrate transporter"/>
    <property type="match status" value="1"/>
</dbReference>
<dbReference type="InterPro" id="IPR036259">
    <property type="entry name" value="MFS_trans_sf"/>
</dbReference>
<feature type="transmembrane region" description="Helical" evidence="6">
    <location>
        <begin position="264"/>
        <end position="282"/>
    </location>
</feature>
<keyword evidence="2" id="KW-1003">Cell membrane</keyword>
<keyword evidence="9" id="KW-1185">Reference proteome</keyword>
<proteinExistence type="predicted"/>
<dbReference type="Pfam" id="PF07690">
    <property type="entry name" value="MFS_1"/>
    <property type="match status" value="1"/>
</dbReference>
<reference evidence="8 9" key="1">
    <citation type="submission" date="2023-09" db="EMBL/GenBank/DDBJ databases">
        <authorList>
            <person name="Rey-Velasco X."/>
        </authorList>
    </citation>
    <scope>NUCLEOTIDE SEQUENCE [LARGE SCALE GENOMIC DNA]</scope>
    <source>
        <strain evidence="8 9">W335</strain>
    </source>
</reference>
<feature type="transmembrane region" description="Helical" evidence="6">
    <location>
        <begin position="169"/>
        <end position="189"/>
    </location>
</feature>
<feature type="transmembrane region" description="Helical" evidence="6">
    <location>
        <begin position="140"/>
        <end position="163"/>
    </location>
</feature>
<feature type="transmembrane region" description="Helical" evidence="6">
    <location>
        <begin position="78"/>
        <end position="96"/>
    </location>
</feature>
<evidence type="ECO:0000256" key="1">
    <source>
        <dbReference type="ARBA" id="ARBA00004651"/>
    </source>
</evidence>
<keyword evidence="3 6" id="KW-0812">Transmembrane</keyword>
<feature type="transmembrane region" description="Helical" evidence="6">
    <location>
        <begin position="225"/>
        <end position="244"/>
    </location>
</feature>
<dbReference type="PROSITE" id="PS50850">
    <property type="entry name" value="MFS"/>
    <property type="match status" value="1"/>
</dbReference>
<keyword evidence="5 6" id="KW-0472">Membrane</keyword>
<feature type="domain" description="Major facilitator superfamily (MFS) profile" evidence="7">
    <location>
        <begin position="11"/>
        <end position="403"/>
    </location>
</feature>
<dbReference type="InterPro" id="IPR050189">
    <property type="entry name" value="MFS_Efflux_Transporters"/>
</dbReference>
<gene>
    <name evidence="8" type="ORF">RM532_04265</name>
</gene>
<feature type="transmembrane region" description="Helical" evidence="6">
    <location>
        <begin position="102"/>
        <end position="120"/>
    </location>
</feature>
<dbReference type="EMBL" id="JAVRIB010000003">
    <property type="protein sequence ID" value="MDT0634163.1"/>
    <property type="molecule type" value="Genomic_DNA"/>
</dbReference>
<evidence type="ECO:0000259" key="7">
    <source>
        <dbReference type="PROSITE" id="PS50850"/>
    </source>
</evidence>
<evidence type="ECO:0000256" key="4">
    <source>
        <dbReference type="ARBA" id="ARBA00022989"/>
    </source>
</evidence>
<evidence type="ECO:0000313" key="8">
    <source>
        <dbReference type="EMBL" id="MDT0634163.1"/>
    </source>
</evidence>
<feature type="transmembrane region" description="Helical" evidence="6">
    <location>
        <begin position="316"/>
        <end position="336"/>
    </location>
</feature>
<feature type="transmembrane region" description="Helical" evidence="6">
    <location>
        <begin position="52"/>
        <end position="71"/>
    </location>
</feature>
<feature type="transmembrane region" description="Helical" evidence="6">
    <location>
        <begin position="348"/>
        <end position="369"/>
    </location>
</feature>
<accession>A0ABU3BXZ0</accession>
<feature type="transmembrane region" description="Helical" evidence="6">
    <location>
        <begin position="289"/>
        <end position="310"/>
    </location>
</feature>
<dbReference type="InterPro" id="IPR011701">
    <property type="entry name" value="MFS"/>
</dbReference>
<feature type="transmembrane region" description="Helical" evidence="6">
    <location>
        <begin position="375"/>
        <end position="399"/>
    </location>
</feature>
<keyword evidence="4 6" id="KW-1133">Transmembrane helix</keyword>
<evidence type="ECO:0000256" key="3">
    <source>
        <dbReference type="ARBA" id="ARBA00022692"/>
    </source>
</evidence>
<dbReference type="RefSeq" id="WP_311651917.1">
    <property type="nucleotide sequence ID" value="NZ_JAVRIB010000003.1"/>
</dbReference>
<evidence type="ECO:0000256" key="6">
    <source>
        <dbReference type="SAM" id="Phobius"/>
    </source>
</evidence>
<name>A0ABU3BXZ0_9GAMM</name>
<protein>
    <submittedName>
        <fullName evidence="8">MFS transporter</fullName>
    </submittedName>
</protein>
<dbReference type="PANTHER" id="PTHR43124:SF3">
    <property type="entry name" value="CHLORAMPHENICOL EFFLUX PUMP RV0191"/>
    <property type="match status" value="1"/>
</dbReference>